<dbReference type="KEGG" id="zpl:ZBT109_1254"/>
<dbReference type="GO" id="GO:0005829">
    <property type="term" value="C:cytosol"/>
    <property type="evidence" value="ECO:0007669"/>
    <property type="project" value="TreeGrafter"/>
</dbReference>
<evidence type="ECO:0000256" key="6">
    <source>
        <dbReference type="ARBA" id="ARBA00022801"/>
    </source>
</evidence>
<comment type="catalytic activity">
    <reaction evidence="1">
        <text>Exonucleolytic cleavage in the 3'- to 5'-direction to yield nucleoside 5'-phosphates.</text>
        <dbReference type="EC" id="3.1.13.1"/>
    </reaction>
</comment>
<dbReference type="Gene3D" id="2.40.50.140">
    <property type="entry name" value="Nucleic acid-binding proteins"/>
    <property type="match status" value="2"/>
</dbReference>
<evidence type="ECO:0000256" key="3">
    <source>
        <dbReference type="ARBA" id="ARBA00009925"/>
    </source>
</evidence>
<gene>
    <name evidence="11" type="ORF">ZBT109_1254</name>
</gene>
<dbReference type="PROSITE" id="PS01175">
    <property type="entry name" value="RIBONUCLEASE_II"/>
    <property type="match status" value="1"/>
</dbReference>
<dbReference type="NCBIfam" id="TIGR02062">
    <property type="entry name" value="RNase_B"/>
    <property type="match status" value="1"/>
</dbReference>
<dbReference type="Gene3D" id="2.40.50.640">
    <property type="match status" value="1"/>
</dbReference>
<comment type="subcellular location">
    <subcellularLocation>
        <location evidence="2">Cytoplasm</location>
    </subcellularLocation>
</comment>
<protein>
    <recommendedName>
        <fullName evidence="9">Exoribonuclease II</fullName>
        <ecNumber evidence="9">3.1.13.1</ecNumber>
    </recommendedName>
</protein>
<dbReference type="InterPro" id="IPR022966">
    <property type="entry name" value="RNase_II/R_CS"/>
</dbReference>
<dbReference type="Proteomes" id="UP000267342">
    <property type="component" value="Chromosome"/>
</dbReference>
<keyword evidence="5" id="KW-0540">Nuclease</keyword>
<dbReference type="InterPro" id="IPR013223">
    <property type="entry name" value="RNase_B_OB_dom"/>
</dbReference>
<keyword evidence="8" id="KW-0694">RNA-binding</keyword>
<dbReference type="InterPro" id="IPR004476">
    <property type="entry name" value="RNase_II/RNase_R"/>
</dbReference>
<accession>A0A348HEG2</accession>
<comment type="similarity">
    <text evidence="3">Belongs to the RNR ribonuclease family. RNase II subfamily.</text>
</comment>
<evidence type="ECO:0000256" key="5">
    <source>
        <dbReference type="ARBA" id="ARBA00022722"/>
    </source>
</evidence>
<keyword evidence="12" id="KW-1185">Reference proteome</keyword>
<dbReference type="Pfam" id="PF08206">
    <property type="entry name" value="OB_RNB"/>
    <property type="match status" value="1"/>
</dbReference>
<dbReference type="InterPro" id="IPR011804">
    <property type="entry name" value="RNase_II"/>
</dbReference>
<name>A0A348HEG2_9GAMM</name>
<evidence type="ECO:0000259" key="10">
    <source>
        <dbReference type="PROSITE" id="PS50126"/>
    </source>
</evidence>
<dbReference type="EMBL" id="AP018933">
    <property type="protein sequence ID" value="BBG30014.1"/>
    <property type="molecule type" value="Genomic_DNA"/>
</dbReference>
<evidence type="ECO:0000256" key="9">
    <source>
        <dbReference type="NCBIfam" id="TIGR02062"/>
    </source>
</evidence>
<dbReference type="InterPro" id="IPR012340">
    <property type="entry name" value="NA-bd_OB-fold"/>
</dbReference>
<sequence>MFSNNPLLAQLKQKLHADTPRATGVVKATDKGFGFLETDDGQSYFLPPPMMKRVMHGDRIDAVIHEENEKKSAEPEKLIEPFLERFIGRIRKREGRLSVIPDHPSISLAITSRVKRDLDEAALQEGDWVVAHMVRHPMNPNDRSFFAQVDELIAANDQPNAPWRVTLARHALEYASPEGPAEWTLREEGLERRDITAMPFFTIDSRSTKDMDDALSIRAHEDGGWVLSVAIADPTAYVDEGDAIDREARQRAFTVYLPGQNVTMLPESLADNLCSLREEEDRPALGCDIHVAADGSLVSHDFYAATVRSHAQLAYEDVSDWLEGKGEWTPSFERGEEQLRALAALTEARTAWRQQHAVVFKDRPDYVFDLDEAGNVLDIRAEHRRIAQRMIEESMILANVCCAETLCEKIGHGIFNAHQGFAEEKIDQALAFLAEQEIDVAREQLTDIEAYRQFRHAMDAREDAWLDARLRRFQGYTAMSATPAPHFGMGLERYATWTSPIRKYGDMINHRLLKAILLGTQANGAASEEATQHLAERRRLNRMAERDVKDWLYVRYLAATIASEQVFEGELVDIRRGGLRVRLEANGASVFVPASTLVADKTTLAIDDKEGRVVISGECRYRLGDRVSLVLIEAREDTRSLIGRLAPASA</sequence>
<dbReference type="GO" id="GO:0006402">
    <property type="term" value="P:mRNA catabolic process"/>
    <property type="evidence" value="ECO:0007669"/>
    <property type="project" value="TreeGrafter"/>
</dbReference>
<dbReference type="PROSITE" id="PS50126">
    <property type="entry name" value="S1"/>
    <property type="match status" value="1"/>
</dbReference>
<feature type="domain" description="S1 motif" evidence="10">
    <location>
        <begin position="564"/>
        <end position="646"/>
    </location>
</feature>
<evidence type="ECO:0000256" key="7">
    <source>
        <dbReference type="ARBA" id="ARBA00022839"/>
    </source>
</evidence>
<evidence type="ECO:0000313" key="12">
    <source>
        <dbReference type="Proteomes" id="UP000267342"/>
    </source>
</evidence>
<dbReference type="AlphaFoldDB" id="A0A348HEG2"/>
<dbReference type="InterPro" id="IPR050180">
    <property type="entry name" value="RNR_Ribonuclease"/>
</dbReference>
<dbReference type="SMART" id="SM00357">
    <property type="entry name" value="CSP"/>
    <property type="match status" value="1"/>
</dbReference>
<dbReference type="NCBIfam" id="TIGR00358">
    <property type="entry name" value="3_prime_RNase"/>
    <property type="match status" value="1"/>
</dbReference>
<dbReference type="Pfam" id="PF00575">
    <property type="entry name" value="S1"/>
    <property type="match status" value="1"/>
</dbReference>
<dbReference type="InterPro" id="IPR001900">
    <property type="entry name" value="RNase_II/R"/>
</dbReference>
<evidence type="ECO:0000256" key="1">
    <source>
        <dbReference type="ARBA" id="ARBA00001849"/>
    </source>
</evidence>
<dbReference type="SUPFAM" id="SSF50249">
    <property type="entry name" value="Nucleic acid-binding proteins"/>
    <property type="match status" value="4"/>
</dbReference>
<dbReference type="RefSeq" id="WP_027704765.1">
    <property type="nucleotide sequence ID" value="NZ_AP018933.1"/>
</dbReference>
<dbReference type="InterPro" id="IPR011129">
    <property type="entry name" value="CSD"/>
</dbReference>
<evidence type="ECO:0000313" key="11">
    <source>
        <dbReference type="EMBL" id="BBG30014.1"/>
    </source>
</evidence>
<evidence type="ECO:0000256" key="8">
    <source>
        <dbReference type="ARBA" id="ARBA00022884"/>
    </source>
</evidence>
<keyword evidence="4" id="KW-0963">Cytoplasm</keyword>
<dbReference type="PANTHER" id="PTHR23355:SF37">
    <property type="entry name" value="EXORIBONUCLEASE 2"/>
    <property type="match status" value="1"/>
</dbReference>
<keyword evidence="6" id="KW-0378">Hydrolase</keyword>
<dbReference type="OrthoDB" id="9764149at2"/>
<dbReference type="GO" id="GO:0003723">
    <property type="term" value="F:RNA binding"/>
    <property type="evidence" value="ECO:0007669"/>
    <property type="project" value="UniProtKB-KW"/>
</dbReference>
<dbReference type="SMART" id="SM00955">
    <property type="entry name" value="RNB"/>
    <property type="match status" value="1"/>
</dbReference>
<reference evidence="11 12" key="1">
    <citation type="submission" date="2018-09" db="EMBL/GenBank/DDBJ databases">
        <title>Zymobacter palmae IAM14233 (=T109) whole genome analysis.</title>
        <authorList>
            <person name="Yanase H."/>
        </authorList>
    </citation>
    <scope>NUCLEOTIDE SEQUENCE [LARGE SCALE GENOMIC DNA]</scope>
    <source>
        <strain evidence="11 12">IAM14233</strain>
    </source>
</reference>
<dbReference type="InterPro" id="IPR003029">
    <property type="entry name" value="S1_domain"/>
</dbReference>
<dbReference type="Pfam" id="PF00773">
    <property type="entry name" value="RNB"/>
    <property type="match status" value="1"/>
</dbReference>
<evidence type="ECO:0000256" key="2">
    <source>
        <dbReference type="ARBA" id="ARBA00004496"/>
    </source>
</evidence>
<evidence type="ECO:0000256" key="4">
    <source>
        <dbReference type="ARBA" id="ARBA00022490"/>
    </source>
</evidence>
<keyword evidence="7" id="KW-0269">Exonuclease</keyword>
<dbReference type="PANTHER" id="PTHR23355">
    <property type="entry name" value="RIBONUCLEASE"/>
    <property type="match status" value="1"/>
</dbReference>
<dbReference type="NCBIfam" id="NF003455">
    <property type="entry name" value="PRK05054.1"/>
    <property type="match status" value="1"/>
</dbReference>
<dbReference type="EC" id="3.1.13.1" evidence="9"/>
<dbReference type="GO" id="GO:0008859">
    <property type="term" value="F:exoribonuclease II activity"/>
    <property type="evidence" value="ECO:0007669"/>
    <property type="project" value="UniProtKB-UniRule"/>
</dbReference>
<dbReference type="STRING" id="1123510.GCA_000620025_01341"/>
<proteinExistence type="inferred from homology"/>
<organism evidence="11 12">
    <name type="scientific">Zymobacter palmae</name>
    <dbReference type="NCBI Taxonomy" id="33074"/>
    <lineage>
        <taxon>Bacteria</taxon>
        <taxon>Pseudomonadati</taxon>
        <taxon>Pseudomonadota</taxon>
        <taxon>Gammaproteobacteria</taxon>
        <taxon>Oceanospirillales</taxon>
        <taxon>Halomonadaceae</taxon>
        <taxon>Zymobacter group</taxon>
        <taxon>Zymobacter</taxon>
    </lineage>
</organism>